<keyword evidence="2" id="KW-1185">Reference proteome</keyword>
<reference evidence="1 2" key="1">
    <citation type="submission" date="2012-06" db="EMBL/GenBank/DDBJ databases">
        <title>The complete chromosome of genome of Turneriella parva DSM 21527.</title>
        <authorList>
            <consortium name="US DOE Joint Genome Institute (JGI-PGF)"/>
            <person name="Lucas S."/>
            <person name="Han J."/>
            <person name="Lapidus A."/>
            <person name="Bruce D."/>
            <person name="Goodwin L."/>
            <person name="Pitluck S."/>
            <person name="Peters L."/>
            <person name="Kyrpides N."/>
            <person name="Mavromatis K."/>
            <person name="Ivanova N."/>
            <person name="Mikhailova N."/>
            <person name="Chertkov O."/>
            <person name="Detter J.C."/>
            <person name="Tapia R."/>
            <person name="Han C."/>
            <person name="Land M."/>
            <person name="Hauser L."/>
            <person name="Markowitz V."/>
            <person name="Cheng J.-F."/>
            <person name="Hugenholtz P."/>
            <person name="Woyke T."/>
            <person name="Wu D."/>
            <person name="Gronow S."/>
            <person name="Wellnitz S."/>
            <person name="Brambilla E."/>
            <person name="Klenk H.-P."/>
            <person name="Eisen J.A."/>
        </authorList>
    </citation>
    <scope>NUCLEOTIDE SEQUENCE [LARGE SCALE GENOMIC DNA]</scope>
    <source>
        <strain evidence="2">ATCC BAA-1111 / DSM 21527 / NCTC 11395 / H</strain>
    </source>
</reference>
<accession>I4B3Q0</accession>
<dbReference type="RefSeq" id="WP_014802423.1">
    <property type="nucleotide sequence ID" value="NC_018020.1"/>
</dbReference>
<dbReference type="STRING" id="869212.Turpa_1259"/>
<dbReference type="AlphaFoldDB" id="I4B3Q0"/>
<gene>
    <name evidence="1" type="ordered locus">Turpa_1259</name>
</gene>
<evidence type="ECO:0000313" key="1">
    <source>
        <dbReference type="EMBL" id="AFM11907.1"/>
    </source>
</evidence>
<name>I4B3Q0_TURPD</name>
<dbReference type="EMBL" id="CP002959">
    <property type="protein sequence ID" value="AFM11907.1"/>
    <property type="molecule type" value="Genomic_DNA"/>
</dbReference>
<protein>
    <submittedName>
        <fullName evidence="1">Uncharacterized protein</fullName>
    </submittedName>
</protein>
<proteinExistence type="predicted"/>
<dbReference type="OrthoDB" id="9805830at2"/>
<dbReference type="HOGENOM" id="CLU_179376_1_1_12"/>
<organism evidence="1 2">
    <name type="scientific">Turneriella parva (strain ATCC BAA-1111 / DSM 21527 / NCTC 11395 / H)</name>
    <name type="common">Leptospira parva</name>
    <dbReference type="NCBI Taxonomy" id="869212"/>
    <lineage>
        <taxon>Bacteria</taxon>
        <taxon>Pseudomonadati</taxon>
        <taxon>Spirochaetota</taxon>
        <taxon>Spirochaetia</taxon>
        <taxon>Leptospirales</taxon>
        <taxon>Leptospiraceae</taxon>
        <taxon>Turneriella</taxon>
    </lineage>
</organism>
<dbReference type="Proteomes" id="UP000006048">
    <property type="component" value="Chromosome"/>
</dbReference>
<evidence type="ECO:0000313" key="2">
    <source>
        <dbReference type="Proteomes" id="UP000006048"/>
    </source>
</evidence>
<sequence>MRTTLNLSDELITKAIRETGVTEKTKLIHMALEELVAKKGRERLTKFFGADTNATVAPRRRYENPD</sequence>
<dbReference type="InterPro" id="IPR019239">
    <property type="entry name" value="VapB_antitoxin"/>
</dbReference>
<dbReference type="Pfam" id="PF09957">
    <property type="entry name" value="VapB_antitoxin"/>
    <property type="match status" value="1"/>
</dbReference>
<dbReference type="KEGG" id="tpx:Turpa_1259"/>